<dbReference type="Proteomes" id="UP000001549">
    <property type="component" value="Chromosome"/>
</dbReference>
<dbReference type="InterPro" id="IPR000719">
    <property type="entry name" value="Prot_kinase_dom"/>
</dbReference>
<evidence type="ECO:0000313" key="11">
    <source>
        <dbReference type="Proteomes" id="UP000001549"/>
    </source>
</evidence>
<dbReference type="RefSeq" id="WP_013874302.1">
    <property type="nucleotide sequence ID" value="NC_015656.1"/>
</dbReference>
<dbReference type="PROSITE" id="PS50011">
    <property type="entry name" value="PROTEIN_KINASE_DOM"/>
    <property type="match status" value="1"/>
</dbReference>
<protein>
    <recommendedName>
        <fullName evidence="1">non-specific serine/threonine protein kinase</fullName>
        <ecNumber evidence="1">2.7.11.1</ecNumber>
    </recommendedName>
</protein>
<keyword evidence="8" id="KW-0472">Membrane</keyword>
<dbReference type="InterPro" id="IPR011009">
    <property type="entry name" value="Kinase-like_dom_sf"/>
</dbReference>
<proteinExistence type="predicted"/>
<feature type="compositionally biased region" description="Polar residues" evidence="7">
    <location>
        <begin position="462"/>
        <end position="475"/>
    </location>
</feature>
<evidence type="ECO:0000256" key="5">
    <source>
        <dbReference type="ARBA" id="ARBA00022777"/>
    </source>
</evidence>
<dbReference type="HOGENOM" id="CLU_023289_0_0_11"/>
<dbReference type="PANTHER" id="PTHR43289:SF6">
    <property type="entry name" value="SERINE_THREONINE-PROTEIN KINASE NEKL-3"/>
    <property type="match status" value="1"/>
</dbReference>
<dbReference type="eggNOG" id="COG0515">
    <property type="taxonomic scope" value="Bacteria"/>
</dbReference>
<sequence>MPPGPAIEGYRDFRRVAIGGFSTVYTAYQERFARTVAVKVLSADVGDAAALRRFTRECQASGRLSHLPEIITVYDAGATTDDQPFIAMQYFPRGSLVDRMRDNNQPNQPNRLSAPETVGVGVSVARALAAAHRADITHRDIKPGNLLVSDEGGAVLSDFGVASFGVASFGVAGIGAAGIAAGPEKSVSLEAYTPAHCAPEVLDGQRYSPAADVYAFGSTLYTLLAGTAPFAPRAGDGPATVMRRILAGDAAELDQAVPEPLRALIGHMMSVDPRQRPSVASLVEKFDALRDALGAEPVARLGAAGDDLAAVPPSSDEPKAHDPKTGTGSGAAAADVSRLEATRRRSRVVSAGNSPRPTPAGTDSADGAGSPSAAPGPREPLDTPTRLRPRGVPPLSGDRNSARRRRRNVWTAAAAAVATILVIVGTLTVTLRGKSGPAEVRADNLPIPSGAAPSAPDGTGPSDHQTLIIATTIPTQAGFGPEPVTGPAAGPAAGPVAGPTAGPVEAVPANPDSARQPTSPAVPTAPAPREPTNPPPRTGSGPAPPPVPSQVPSSARPSPQPVPARGCSARGETITDYAGRAFSTRYYCSTYVASAVYANVRSDQASETLDDSGYMAAAASVWALCQYQGRSNPVVQGNTNTWWLYTQGDNGRANAHGYTASWGYLPATAVSQGGQNEPVPGVPLCPSYF</sequence>
<evidence type="ECO:0000256" key="2">
    <source>
        <dbReference type="ARBA" id="ARBA00022527"/>
    </source>
</evidence>
<evidence type="ECO:0000256" key="1">
    <source>
        <dbReference type="ARBA" id="ARBA00012513"/>
    </source>
</evidence>
<feature type="compositionally biased region" description="Low complexity" evidence="7">
    <location>
        <begin position="480"/>
        <end position="509"/>
    </location>
</feature>
<dbReference type="GO" id="GO:0005524">
    <property type="term" value="F:ATP binding"/>
    <property type="evidence" value="ECO:0007669"/>
    <property type="project" value="UniProtKB-KW"/>
</dbReference>
<keyword evidence="8" id="KW-0812">Transmembrane</keyword>
<evidence type="ECO:0000256" key="8">
    <source>
        <dbReference type="SAM" id="Phobius"/>
    </source>
</evidence>
<feature type="domain" description="Protein kinase" evidence="9">
    <location>
        <begin position="10"/>
        <end position="289"/>
    </location>
</feature>
<name>F8AXQ1_9ACTN</name>
<feature type="compositionally biased region" description="Low complexity" evidence="7">
    <location>
        <begin position="359"/>
        <end position="376"/>
    </location>
</feature>
<dbReference type="Gene3D" id="3.30.200.20">
    <property type="entry name" value="Phosphorylase Kinase, domain 1"/>
    <property type="match status" value="1"/>
</dbReference>
<dbReference type="SUPFAM" id="SSF56112">
    <property type="entry name" value="Protein kinase-like (PK-like)"/>
    <property type="match status" value="1"/>
</dbReference>
<evidence type="ECO:0000313" key="10">
    <source>
        <dbReference type="EMBL" id="AEH10407.1"/>
    </source>
</evidence>
<reference evidence="10 11" key="1">
    <citation type="submission" date="2011-05" db="EMBL/GenBank/DDBJ databases">
        <title>Complete sequence of chromosome of Frankia symbiont of Datisca glomerata.</title>
        <authorList>
            <consortium name="US DOE Joint Genome Institute"/>
            <person name="Lucas S."/>
            <person name="Han J."/>
            <person name="Lapidus A."/>
            <person name="Cheng J.-F."/>
            <person name="Goodwin L."/>
            <person name="Pitluck S."/>
            <person name="Peters L."/>
            <person name="Mikhailova N."/>
            <person name="Chertkov O."/>
            <person name="Teshima H."/>
            <person name="Han C."/>
            <person name="Tapia R."/>
            <person name="Land M."/>
            <person name="Hauser L."/>
            <person name="Kyrpides N."/>
            <person name="Ivanova N."/>
            <person name="Pagani I."/>
            <person name="Berry A."/>
            <person name="Pawlowski K."/>
            <person name="Persson T."/>
            <person name="Vanden Heuvel B."/>
            <person name="Benson D."/>
            <person name="Woyke T."/>
        </authorList>
    </citation>
    <scope>NUCLEOTIDE SEQUENCE [LARGE SCALE GENOMIC DNA]</scope>
    <source>
        <strain evidence="11">4085684</strain>
    </source>
</reference>
<dbReference type="InterPro" id="IPR008271">
    <property type="entry name" value="Ser/Thr_kinase_AS"/>
</dbReference>
<dbReference type="Gene3D" id="1.10.510.10">
    <property type="entry name" value="Transferase(Phosphotransferase) domain 1"/>
    <property type="match status" value="1"/>
</dbReference>
<keyword evidence="6" id="KW-0067">ATP-binding</keyword>
<dbReference type="EC" id="2.7.11.1" evidence="1"/>
<keyword evidence="4" id="KW-0547">Nucleotide-binding</keyword>
<gene>
    <name evidence="10" type="ordered locus">FsymDg_3097</name>
</gene>
<dbReference type="EMBL" id="CP002801">
    <property type="protein sequence ID" value="AEH10407.1"/>
    <property type="molecule type" value="Genomic_DNA"/>
</dbReference>
<keyword evidence="8" id="KW-1133">Transmembrane helix</keyword>
<evidence type="ECO:0000256" key="3">
    <source>
        <dbReference type="ARBA" id="ARBA00022679"/>
    </source>
</evidence>
<dbReference type="SMART" id="SM00220">
    <property type="entry name" value="S_TKc"/>
    <property type="match status" value="1"/>
</dbReference>
<feature type="compositionally biased region" description="Pro residues" evidence="7">
    <location>
        <begin position="523"/>
        <end position="549"/>
    </location>
</feature>
<evidence type="ECO:0000256" key="4">
    <source>
        <dbReference type="ARBA" id="ARBA00022741"/>
    </source>
</evidence>
<keyword evidence="2 10" id="KW-0723">Serine/threonine-protein kinase</keyword>
<keyword evidence="5 10" id="KW-0418">Kinase</keyword>
<dbReference type="STRING" id="656024.FsymDg_3097"/>
<keyword evidence="3 10" id="KW-0808">Transferase</keyword>
<dbReference type="AlphaFoldDB" id="F8AXQ1"/>
<organism evidence="10 11">
    <name type="scientific">Candidatus Protofrankia datiscae</name>
    <dbReference type="NCBI Taxonomy" id="2716812"/>
    <lineage>
        <taxon>Bacteria</taxon>
        <taxon>Bacillati</taxon>
        <taxon>Actinomycetota</taxon>
        <taxon>Actinomycetes</taxon>
        <taxon>Frankiales</taxon>
        <taxon>Frankiaceae</taxon>
        <taxon>Protofrankia</taxon>
    </lineage>
</organism>
<dbReference type="PROSITE" id="PS00108">
    <property type="entry name" value="PROTEIN_KINASE_ST"/>
    <property type="match status" value="1"/>
</dbReference>
<evidence type="ECO:0000256" key="7">
    <source>
        <dbReference type="SAM" id="MobiDB-lite"/>
    </source>
</evidence>
<accession>F8AXQ1</accession>
<dbReference type="CDD" id="cd14014">
    <property type="entry name" value="STKc_PknB_like"/>
    <property type="match status" value="1"/>
</dbReference>
<feature type="region of interest" description="Disordered" evidence="7">
    <location>
        <begin position="306"/>
        <end position="405"/>
    </location>
</feature>
<feature type="region of interest" description="Disordered" evidence="7">
    <location>
        <begin position="434"/>
        <end position="568"/>
    </location>
</feature>
<evidence type="ECO:0000256" key="6">
    <source>
        <dbReference type="ARBA" id="ARBA00022840"/>
    </source>
</evidence>
<keyword evidence="11" id="KW-1185">Reference proteome</keyword>
<dbReference type="KEGG" id="fsy:FsymDg_3097"/>
<dbReference type="GO" id="GO:0004674">
    <property type="term" value="F:protein serine/threonine kinase activity"/>
    <property type="evidence" value="ECO:0007669"/>
    <property type="project" value="UniProtKB-KW"/>
</dbReference>
<dbReference type="PANTHER" id="PTHR43289">
    <property type="entry name" value="MITOGEN-ACTIVATED PROTEIN KINASE KINASE KINASE 20-RELATED"/>
    <property type="match status" value="1"/>
</dbReference>
<evidence type="ECO:0000259" key="9">
    <source>
        <dbReference type="PROSITE" id="PS50011"/>
    </source>
</evidence>
<dbReference type="Pfam" id="PF00069">
    <property type="entry name" value="Pkinase"/>
    <property type="match status" value="1"/>
</dbReference>
<feature type="transmembrane region" description="Helical" evidence="8">
    <location>
        <begin position="409"/>
        <end position="431"/>
    </location>
</feature>